<proteinExistence type="inferred from homology"/>
<sequence length="511" mass="54852">MRLRVGWRASVSLSGTVLKYLSVAFLVPILVSLLYEREDLLVFVATMAGTALAGTLLERVGSPEDLGDREAFLMVGLTWLLVAFVGAVPYVLAGTGTIAHPVNALFESMSGFTTTGSTVMRDISVEAHSRELMMWRQLTQWLGGMGIVVLAVAILSELSVGGAQLMEAEAPGPGVEKLTPRIAETARALWLAYVGFSIAEVLLLSLLGATELAPNMTAYGALAHTFTTMPTGGFSPQARSIEAFSWAVQWAIIPFMVVAGTNFVLFWQLLNGDWREAVADSEFRFYAGVLASLTAIVSVLLFVDGALVDAENVGRVAGAIEPSVRHAAFQVVSIVTTTGYASMNFDIWSPPAQYALVFAMFLGGSAGSTGGAIKMIRWLVILKSIRRELFTTVHPSAVRPVRLAGEPLDETAVRGIYTFTLLYFVLFLGGALLLALDAARVDGFEIEVIGLITACAATLGNIGPGLGVVGPMGNFVDFPWTSKLLMVGLMWIGRLEIFPVLVLLTRAYWRS</sequence>
<feature type="transmembrane region" description="Helical" evidence="12">
    <location>
        <begin position="72"/>
        <end position="92"/>
    </location>
</feature>
<keyword evidence="4" id="KW-1003">Cell membrane</keyword>
<keyword evidence="14" id="KW-1185">Reference proteome</keyword>
<name>A0AAV3TDY6_9EURY</name>
<dbReference type="PANTHER" id="PTHR32024">
    <property type="entry name" value="TRK SYSTEM POTASSIUM UPTAKE PROTEIN TRKG-RELATED"/>
    <property type="match status" value="1"/>
</dbReference>
<evidence type="ECO:0000313" key="14">
    <source>
        <dbReference type="Proteomes" id="UP001500420"/>
    </source>
</evidence>
<feature type="transmembrane region" description="Helical" evidence="12">
    <location>
        <begin position="247"/>
        <end position="271"/>
    </location>
</feature>
<keyword evidence="7 12" id="KW-0812">Transmembrane</keyword>
<keyword evidence="9 12" id="KW-1133">Transmembrane helix</keyword>
<protein>
    <submittedName>
        <fullName evidence="13">TrkH family potassium uptake protein</fullName>
    </submittedName>
</protein>
<feature type="transmembrane region" description="Helical" evidence="12">
    <location>
        <begin position="448"/>
        <end position="469"/>
    </location>
</feature>
<reference evidence="13 14" key="1">
    <citation type="journal article" date="2019" name="Int. J. Syst. Evol. Microbiol.">
        <title>The Global Catalogue of Microorganisms (GCM) 10K type strain sequencing project: providing services to taxonomists for standard genome sequencing and annotation.</title>
        <authorList>
            <consortium name="The Broad Institute Genomics Platform"/>
            <consortium name="The Broad Institute Genome Sequencing Center for Infectious Disease"/>
            <person name="Wu L."/>
            <person name="Ma J."/>
        </authorList>
    </citation>
    <scope>NUCLEOTIDE SEQUENCE [LARGE SCALE GENOMIC DNA]</scope>
    <source>
        <strain evidence="13 14">JCM 16328</strain>
    </source>
</reference>
<feature type="transmembrane region" description="Helical" evidence="12">
    <location>
        <begin position="416"/>
        <end position="436"/>
    </location>
</feature>
<organism evidence="13 14">
    <name type="scientific">Natronoarchaeum mannanilyticum</name>
    <dbReference type="NCBI Taxonomy" id="926360"/>
    <lineage>
        <taxon>Archaea</taxon>
        <taxon>Methanobacteriati</taxon>
        <taxon>Methanobacteriota</taxon>
        <taxon>Stenosarchaea group</taxon>
        <taxon>Halobacteria</taxon>
        <taxon>Halobacteriales</taxon>
        <taxon>Natronoarchaeaceae</taxon>
    </lineage>
</organism>
<comment type="subcellular location">
    <subcellularLocation>
        <location evidence="1">Cell inner membrane</location>
        <topology evidence="1">Multi-pass membrane protein</topology>
    </subcellularLocation>
</comment>
<evidence type="ECO:0000256" key="2">
    <source>
        <dbReference type="ARBA" id="ARBA00009137"/>
    </source>
</evidence>
<keyword evidence="6" id="KW-0633">Potassium transport</keyword>
<evidence type="ECO:0000313" key="13">
    <source>
        <dbReference type="EMBL" id="GAA0680861.1"/>
    </source>
</evidence>
<keyword evidence="8" id="KW-0630">Potassium</keyword>
<evidence type="ECO:0000256" key="8">
    <source>
        <dbReference type="ARBA" id="ARBA00022958"/>
    </source>
</evidence>
<accession>A0AAV3TDY6</accession>
<comment type="caution">
    <text evidence="13">The sequence shown here is derived from an EMBL/GenBank/DDBJ whole genome shotgun (WGS) entry which is preliminary data.</text>
</comment>
<evidence type="ECO:0000256" key="11">
    <source>
        <dbReference type="ARBA" id="ARBA00023136"/>
    </source>
</evidence>
<evidence type="ECO:0000256" key="7">
    <source>
        <dbReference type="ARBA" id="ARBA00022692"/>
    </source>
</evidence>
<keyword evidence="3" id="KW-0813">Transport</keyword>
<dbReference type="PIRSF" id="PIRSF006247">
    <property type="entry name" value="TrkH"/>
    <property type="match status" value="1"/>
</dbReference>
<evidence type="ECO:0000256" key="1">
    <source>
        <dbReference type="ARBA" id="ARBA00004429"/>
    </source>
</evidence>
<feature type="transmembrane region" description="Helical" evidence="12">
    <location>
        <begin position="323"/>
        <end position="342"/>
    </location>
</feature>
<comment type="similarity">
    <text evidence="2">Belongs to the TrkH potassium transport family.</text>
</comment>
<feature type="transmembrane region" description="Helical" evidence="12">
    <location>
        <begin position="12"/>
        <end position="34"/>
    </location>
</feature>
<keyword evidence="10" id="KW-0406">Ion transport</keyword>
<feature type="transmembrane region" description="Helical" evidence="12">
    <location>
        <begin position="40"/>
        <end position="60"/>
    </location>
</feature>
<dbReference type="InterPro" id="IPR004772">
    <property type="entry name" value="TrkH"/>
</dbReference>
<dbReference type="EMBL" id="BAAADV010000007">
    <property type="protein sequence ID" value="GAA0680861.1"/>
    <property type="molecule type" value="Genomic_DNA"/>
</dbReference>
<evidence type="ECO:0000256" key="12">
    <source>
        <dbReference type="SAM" id="Phobius"/>
    </source>
</evidence>
<feature type="transmembrane region" description="Helical" evidence="12">
    <location>
        <begin position="489"/>
        <end position="509"/>
    </location>
</feature>
<keyword evidence="5" id="KW-0997">Cell inner membrane</keyword>
<dbReference type="AlphaFoldDB" id="A0AAV3TDY6"/>
<dbReference type="InterPro" id="IPR003445">
    <property type="entry name" value="Cat_transpt"/>
</dbReference>
<evidence type="ECO:0000256" key="9">
    <source>
        <dbReference type="ARBA" id="ARBA00022989"/>
    </source>
</evidence>
<evidence type="ECO:0000256" key="4">
    <source>
        <dbReference type="ARBA" id="ARBA00022475"/>
    </source>
</evidence>
<feature type="transmembrane region" description="Helical" evidence="12">
    <location>
        <begin position="138"/>
        <end position="156"/>
    </location>
</feature>
<feature type="transmembrane region" description="Helical" evidence="12">
    <location>
        <begin position="188"/>
        <end position="209"/>
    </location>
</feature>
<dbReference type="Proteomes" id="UP001500420">
    <property type="component" value="Unassembled WGS sequence"/>
</dbReference>
<gene>
    <name evidence="13" type="ORF">GCM10009020_32250</name>
</gene>
<dbReference type="Pfam" id="PF02386">
    <property type="entry name" value="TrkH"/>
    <property type="match status" value="1"/>
</dbReference>
<evidence type="ECO:0000256" key="6">
    <source>
        <dbReference type="ARBA" id="ARBA00022538"/>
    </source>
</evidence>
<evidence type="ECO:0000256" key="10">
    <source>
        <dbReference type="ARBA" id="ARBA00023065"/>
    </source>
</evidence>
<dbReference type="PANTHER" id="PTHR32024:SF2">
    <property type="entry name" value="TRK SYSTEM POTASSIUM UPTAKE PROTEIN TRKG-RELATED"/>
    <property type="match status" value="1"/>
</dbReference>
<evidence type="ECO:0000256" key="5">
    <source>
        <dbReference type="ARBA" id="ARBA00022519"/>
    </source>
</evidence>
<keyword evidence="11 12" id="KW-0472">Membrane</keyword>
<feature type="transmembrane region" description="Helical" evidence="12">
    <location>
        <begin position="354"/>
        <end position="373"/>
    </location>
</feature>
<dbReference type="GO" id="GO:0005886">
    <property type="term" value="C:plasma membrane"/>
    <property type="evidence" value="ECO:0007669"/>
    <property type="project" value="UniProtKB-SubCell"/>
</dbReference>
<evidence type="ECO:0000256" key="3">
    <source>
        <dbReference type="ARBA" id="ARBA00022448"/>
    </source>
</evidence>
<feature type="transmembrane region" description="Helical" evidence="12">
    <location>
        <begin position="283"/>
        <end position="303"/>
    </location>
</feature>
<dbReference type="RefSeq" id="WP_343775184.1">
    <property type="nucleotide sequence ID" value="NZ_BAAADV010000007.1"/>
</dbReference>
<dbReference type="GO" id="GO:0015379">
    <property type="term" value="F:potassium:chloride symporter activity"/>
    <property type="evidence" value="ECO:0007669"/>
    <property type="project" value="InterPro"/>
</dbReference>